<dbReference type="Pfam" id="PF00011">
    <property type="entry name" value="HSP20"/>
    <property type="match status" value="1"/>
</dbReference>
<comment type="similarity">
    <text evidence="2 3">Belongs to the small heat shock protein (HSP20) family.</text>
</comment>
<protein>
    <submittedName>
        <fullName evidence="5">HSP20-like chaperone</fullName>
    </submittedName>
</protein>
<organism evidence="5 6">
    <name type="scientific">Cristinia sonorae</name>
    <dbReference type="NCBI Taxonomy" id="1940300"/>
    <lineage>
        <taxon>Eukaryota</taxon>
        <taxon>Fungi</taxon>
        <taxon>Dikarya</taxon>
        <taxon>Basidiomycota</taxon>
        <taxon>Agaricomycotina</taxon>
        <taxon>Agaricomycetes</taxon>
        <taxon>Agaricomycetidae</taxon>
        <taxon>Agaricales</taxon>
        <taxon>Pleurotineae</taxon>
        <taxon>Stephanosporaceae</taxon>
        <taxon>Cristinia</taxon>
    </lineage>
</organism>
<name>A0A8K0XTE6_9AGAR</name>
<evidence type="ECO:0000256" key="3">
    <source>
        <dbReference type="RuleBase" id="RU003616"/>
    </source>
</evidence>
<keyword evidence="6" id="KW-1185">Reference proteome</keyword>
<dbReference type="Proteomes" id="UP000813824">
    <property type="component" value="Unassembled WGS sequence"/>
</dbReference>
<feature type="domain" description="SHSP" evidence="4">
    <location>
        <begin position="44"/>
        <end position="189"/>
    </location>
</feature>
<dbReference type="Gene3D" id="2.60.40.790">
    <property type="match status" value="1"/>
</dbReference>
<dbReference type="InterPro" id="IPR002068">
    <property type="entry name" value="A-crystallin/Hsp20_dom"/>
</dbReference>
<keyword evidence="1" id="KW-0346">Stress response</keyword>
<dbReference type="PANTHER" id="PTHR11527">
    <property type="entry name" value="HEAT-SHOCK PROTEIN 20 FAMILY MEMBER"/>
    <property type="match status" value="1"/>
</dbReference>
<dbReference type="PROSITE" id="PS01031">
    <property type="entry name" value="SHSP"/>
    <property type="match status" value="1"/>
</dbReference>
<dbReference type="SUPFAM" id="SSF49764">
    <property type="entry name" value="HSP20-like chaperones"/>
    <property type="match status" value="1"/>
</dbReference>
<evidence type="ECO:0000256" key="1">
    <source>
        <dbReference type="ARBA" id="ARBA00023016"/>
    </source>
</evidence>
<gene>
    <name evidence="5" type="ORF">BXZ70DRAFT_594700</name>
</gene>
<dbReference type="AlphaFoldDB" id="A0A8K0XTE6"/>
<dbReference type="CDD" id="cd06464">
    <property type="entry name" value="ACD_sHsps-like"/>
    <property type="match status" value="1"/>
</dbReference>
<evidence type="ECO:0000256" key="2">
    <source>
        <dbReference type="PROSITE-ProRule" id="PRU00285"/>
    </source>
</evidence>
<sequence>MSLTRQLLHDIRPLFRLLEEPFGRSPAFLPYSRTRSLLDDPFFHSPAALRPAVDVTEEGNNYIVEAELPGVKKENVEVRIGDGGRSVTIEGRIVNRRAGGQEGQTAASEAATETASAATNGDSTAIAQAPQQNEISTERSFAGSSTFTRTVWLPRQVDSNNVSAKLDDGILTVTIAKAEDPASVSIPVQ</sequence>
<accession>A0A8K0XTE6</accession>
<dbReference type="EMBL" id="JAEVFJ010000005">
    <property type="protein sequence ID" value="KAH8104553.1"/>
    <property type="molecule type" value="Genomic_DNA"/>
</dbReference>
<reference evidence="5" key="1">
    <citation type="journal article" date="2021" name="New Phytol.">
        <title>Evolutionary innovations through gain and loss of genes in the ectomycorrhizal Boletales.</title>
        <authorList>
            <person name="Wu G."/>
            <person name="Miyauchi S."/>
            <person name="Morin E."/>
            <person name="Kuo A."/>
            <person name="Drula E."/>
            <person name="Varga T."/>
            <person name="Kohler A."/>
            <person name="Feng B."/>
            <person name="Cao Y."/>
            <person name="Lipzen A."/>
            <person name="Daum C."/>
            <person name="Hundley H."/>
            <person name="Pangilinan J."/>
            <person name="Johnson J."/>
            <person name="Barry K."/>
            <person name="LaButti K."/>
            <person name="Ng V."/>
            <person name="Ahrendt S."/>
            <person name="Min B."/>
            <person name="Choi I.G."/>
            <person name="Park H."/>
            <person name="Plett J.M."/>
            <person name="Magnuson J."/>
            <person name="Spatafora J.W."/>
            <person name="Nagy L.G."/>
            <person name="Henrissat B."/>
            <person name="Grigoriev I.V."/>
            <person name="Yang Z.L."/>
            <person name="Xu J."/>
            <person name="Martin F.M."/>
        </authorList>
    </citation>
    <scope>NUCLEOTIDE SEQUENCE</scope>
    <source>
        <strain evidence="5">KKN 215</strain>
    </source>
</reference>
<comment type="caution">
    <text evidence="5">The sequence shown here is derived from an EMBL/GenBank/DDBJ whole genome shotgun (WGS) entry which is preliminary data.</text>
</comment>
<evidence type="ECO:0000313" key="6">
    <source>
        <dbReference type="Proteomes" id="UP000813824"/>
    </source>
</evidence>
<proteinExistence type="inferred from homology"/>
<evidence type="ECO:0000313" key="5">
    <source>
        <dbReference type="EMBL" id="KAH8104553.1"/>
    </source>
</evidence>
<dbReference type="InterPro" id="IPR008978">
    <property type="entry name" value="HSP20-like_chaperone"/>
</dbReference>
<dbReference type="OrthoDB" id="1431247at2759"/>
<evidence type="ECO:0000259" key="4">
    <source>
        <dbReference type="PROSITE" id="PS01031"/>
    </source>
</evidence>
<dbReference type="InterPro" id="IPR031107">
    <property type="entry name" value="Small_HSP"/>
</dbReference>